<organism evidence="1 2">
    <name type="scientific">Penicillium nalgiovense</name>
    <dbReference type="NCBI Taxonomy" id="60175"/>
    <lineage>
        <taxon>Eukaryota</taxon>
        <taxon>Fungi</taxon>
        <taxon>Dikarya</taxon>
        <taxon>Ascomycota</taxon>
        <taxon>Pezizomycotina</taxon>
        <taxon>Eurotiomycetes</taxon>
        <taxon>Eurotiomycetidae</taxon>
        <taxon>Eurotiales</taxon>
        <taxon>Aspergillaceae</taxon>
        <taxon>Penicillium</taxon>
    </lineage>
</organism>
<dbReference type="Proteomes" id="UP001153461">
    <property type="component" value="Unassembled WGS sequence"/>
</dbReference>
<reference evidence="1" key="1">
    <citation type="submission" date="2021-07" db="EMBL/GenBank/DDBJ databases">
        <authorList>
            <person name="Branca A.L. A."/>
        </authorList>
    </citation>
    <scope>NUCLEOTIDE SEQUENCE</scope>
</reference>
<sequence length="95" mass="10987">MVIRYSLERSVVYDIPSPEENLWLGYPTVTGVLNFMKVSAPRGDSNLRLQWELIDGRSEAKAHLMWRVSVVAIRAIQPFEEIVRASSQKEQYLLH</sequence>
<name>A0A9W4HS61_PENNA</name>
<comment type="caution">
    <text evidence="1">The sequence shown here is derived from an EMBL/GenBank/DDBJ whole genome shotgun (WGS) entry which is preliminary data.</text>
</comment>
<evidence type="ECO:0000313" key="1">
    <source>
        <dbReference type="EMBL" id="CAG8105105.1"/>
    </source>
</evidence>
<dbReference type="OrthoDB" id="755951at2759"/>
<dbReference type="EMBL" id="CAJVNV010000199">
    <property type="protein sequence ID" value="CAG8105105.1"/>
    <property type="molecule type" value="Genomic_DNA"/>
</dbReference>
<proteinExistence type="predicted"/>
<accession>A0A9W4HS61</accession>
<protein>
    <submittedName>
        <fullName evidence="1">Uncharacterized protein</fullName>
    </submittedName>
</protein>
<gene>
    <name evidence="1" type="ORF">PNAL_LOCUS4810</name>
</gene>
<dbReference type="AlphaFoldDB" id="A0A9W4HS61"/>
<evidence type="ECO:0000313" key="2">
    <source>
        <dbReference type="Proteomes" id="UP001153461"/>
    </source>
</evidence>